<proteinExistence type="predicted"/>
<keyword evidence="3" id="KW-1185">Reference proteome</keyword>
<evidence type="ECO:0000313" key="2">
    <source>
        <dbReference type="EMBL" id="SMC13990.1"/>
    </source>
</evidence>
<organism evidence="2 3">
    <name type="scientific">Roseovarius aestuarii</name>
    <dbReference type="NCBI Taxonomy" id="475083"/>
    <lineage>
        <taxon>Bacteria</taxon>
        <taxon>Pseudomonadati</taxon>
        <taxon>Pseudomonadota</taxon>
        <taxon>Alphaproteobacteria</taxon>
        <taxon>Rhodobacterales</taxon>
        <taxon>Roseobacteraceae</taxon>
        <taxon>Roseovarius</taxon>
    </lineage>
</organism>
<dbReference type="InterPro" id="IPR041657">
    <property type="entry name" value="HTH_17"/>
</dbReference>
<dbReference type="Proteomes" id="UP000193224">
    <property type="component" value="Unassembled WGS sequence"/>
</dbReference>
<accession>A0A1X7BWW5</accession>
<name>A0A1X7BWW5_9RHOB</name>
<dbReference type="Pfam" id="PF12728">
    <property type="entry name" value="HTH_17"/>
    <property type="match status" value="1"/>
</dbReference>
<dbReference type="AlphaFoldDB" id="A0A1X7BWW5"/>
<evidence type="ECO:0000313" key="3">
    <source>
        <dbReference type="Proteomes" id="UP000193224"/>
    </source>
</evidence>
<protein>
    <submittedName>
        <fullName evidence="2">Helix-turn-helix domain protein</fullName>
    </submittedName>
</protein>
<dbReference type="OrthoDB" id="9806994at2"/>
<reference evidence="2 3" key="1">
    <citation type="submission" date="2017-03" db="EMBL/GenBank/DDBJ databases">
        <authorList>
            <person name="Afonso C.L."/>
            <person name="Miller P.J."/>
            <person name="Scott M.A."/>
            <person name="Spackman E."/>
            <person name="Goraichik I."/>
            <person name="Dimitrov K.M."/>
            <person name="Suarez D.L."/>
            <person name="Swayne D.E."/>
        </authorList>
    </citation>
    <scope>NUCLEOTIDE SEQUENCE [LARGE SCALE GENOMIC DNA]</scope>
    <source>
        <strain evidence="2 3">CECT 7745</strain>
    </source>
</reference>
<feature type="domain" description="Helix-turn-helix" evidence="1">
    <location>
        <begin position="16"/>
        <end position="68"/>
    </location>
</feature>
<dbReference type="RefSeq" id="WP_085801916.1">
    <property type="nucleotide sequence ID" value="NZ_FWXB01000019.1"/>
</dbReference>
<evidence type="ECO:0000259" key="1">
    <source>
        <dbReference type="Pfam" id="PF12728"/>
    </source>
</evidence>
<sequence length="79" mass="8764">MTQHNTRTHDFAPSTMRPAEAARYVGVSASKLAKLRLPHNRQNGPAFIKLAGCVLYRQSDLDRWLDRNTINGSTRGVAG</sequence>
<dbReference type="EMBL" id="FWXB01000019">
    <property type="protein sequence ID" value="SMC13990.1"/>
    <property type="molecule type" value="Genomic_DNA"/>
</dbReference>
<gene>
    <name evidence="2" type="ORF">ROA7745_03852</name>
</gene>